<feature type="transmembrane region" description="Helical" evidence="1">
    <location>
        <begin position="346"/>
        <end position="364"/>
    </location>
</feature>
<dbReference type="EMBL" id="JABAHZ010000005">
    <property type="protein sequence ID" value="NLR81037.1"/>
    <property type="molecule type" value="Genomic_DNA"/>
</dbReference>
<keyword evidence="1" id="KW-1133">Transmembrane helix</keyword>
<feature type="transmembrane region" description="Helical" evidence="1">
    <location>
        <begin position="111"/>
        <end position="130"/>
    </location>
</feature>
<feature type="transmembrane region" description="Helical" evidence="1">
    <location>
        <begin position="263"/>
        <end position="283"/>
    </location>
</feature>
<feature type="transmembrane region" description="Helical" evidence="1">
    <location>
        <begin position="84"/>
        <end position="105"/>
    </location>
</feature>
<dbReference type="InterPro" id="IPR012429">
    <property type="entry name" value="HGSNAT_cat"/>
</dbReference>
<dbReference type="RefSeq" id="WP_168740696.1">
    <property type="nucleotide sequence ID" value="NZ_JABAHZ010000005.1"/>
</dbReference>
<evidence type="ECO:0000259" key="2">
    <source>
        <dbReference type="Pfam" id="PF07786"/>
    </source>
</evidence>
<feature type="transmembrane region" description="Helical" evidence="1">
    <location>
        <begin position="303"/>
        <end position="326"/>
    </location>
</feature>
<dbReference type="Proteomes" id="UP000552864">
    <property type="component" value="Unassembled WGS sequence"/>
</dbReference>
<keyword evidence="4" id="KW-1185">Reference proteome</keyword>
<organism evidence="3 4">
    <name type="scientific">Chitinophaga eiseniae</name>
    <dbReference type="NCBI Taxonomy" id="634771"/>
    <lineage>
        <taxon>Bacteria</taxon>
        <taxon>Pseudomonadati</taxon>
        <taxon>Bacteroidota</taxon>
        <taxon>Chitinophagia</taxon>
        <taxon>Chitinophagales</taxon>
        <taxon>Chitinophagaceae</taxon>
        <taxon>Chitinophaga</taxon>
    </lineage>
</organism>
<proteinExistence type="predicted"/>
<name>A0A847SPZ4_9BACT</name>
<reference evidence="3 4" key="1">
    <citation type="submission" date="2020-04" db="EMBL/GenBank/DDBJ databases">
        <authorList>
            <person name="Yin C."/>
        </authorList>
    </citation>
    <scope>NUCLEOTIDE SEQUENCE [LARGE SCALE GENOMIC DNA]</scope>
    <source>
        <strain evidence="3 4">Ak56</strain>
    </source>
</reference>
<protein>
    <submittedName>
        <fullName evidence="3">DUF1624 domain-containing protein</fullName>
    </submittedName>
</protein>
<dbReference type="PANTHER" id="PTHR40407:SF1">
    <property type="entry name" value="HEPARAN-ALPHA-GLUCOSAMINIDE N-ACETYLTRANSFERASE CATALYTIC DOMAIN-CONTAINING PROTEIN"/>
    <property type="match status" value="1"/>
</dbReference>
<keyword evidence="1" id="KW-0472">Membrane</keyword>
<gene>
    <name evidence="3" type="ORF">HGH91_20575</name>
</gene>
<evidence type="ECO:0000313" key="3">
    <source>
        <dbReference type="EMBL" id="NLR81037.1"/>
    </source>
</evidence>
<sequence>MQKRIASLDVLRGMIMVVMALDHVRDFMTNVRFSPTDLSQTTPALFFTRWITHFCAPVFIFLAGTGAFFYGVKKNNPAQLSRFLWTRGLMLIIFEITIMNFGNTFNFHNTLIILLVLWVIGVCMIIMAALIHLPAKWIAAIGLLLIVGHNALDGIKATDFGSLRAVWMILHEPGVLTIFGKTNVVFAYSVIPWIGVMALGYTFGPIFQMEAARRQRILWLMGIATTLAFLLIRGINIYGDPAPWSSQKNALFTILSFLNTNKYPPSLCFLLMTLGPSFILLAILERGIGRISDFFITYGRVPLFYYILHFYLIHLLSLIVGTLQGFKASAFLQFVDAFPPSYGLNLWGVYTMWVLTVLIMYPLCKWYGNLKSRSNNILLTYI</sequence>
<feature type="transmembrane region" description="Helical" evidence="1">
    <location>
        <begin position="50"/>
        <end position="72"/>
    </location>
</feature>
<dbReference type="Pfam" id="PF07786">
    <property type="entry name" value="HGSNAT_cat"/>
    <property type="match status" value="1"/>
</dbReference>
<evidence type="ECO:0000313" key="4">
    <source>
        <dbReference type="Proteomes" id="UP000552864"/>
    </source>
</evidence>
<accession>A0A847SPZ4</accession>
<feature type="transmembrane region" description="Helical" evidence="1">
    <location>
        <begin position="218"/>
        <end position="239"/>
    </location>
</feature>
<feature type="domain" description="Heparan-alpha-glucosaminide N-acetyltransferase catalytic" evidence="2">
    <location>
        <begin position="4"/>
        <end position="219"/>
    </location>
</feature>
<dbReference type="PANTHER" id="PTHR40407">
    <property type="entry name" value="MEMBRANE PROTEIN-LIKE PROTEIN"/>
    <property type="match status" value="1"/>
</dbReference>
<dbReference type="AlphaFoldDB" id="A0A847SPZ4"/>
<comment type="caution">
    <text evidence="3">The sequence shown here is derived from an EMBL/GenBank/DDBJ whole genome shotgun (WGS) entry which is preliminary data.</text>
</comment>
<keyword evidence="1" id="KW-0812">Transmembrane</keyword>
<feature type="transmembrane region" description="Helical" evidence="1">
    <location>
        <begin position="185"/>
        <end position="206"/>
    </location>
</feature>
<evidence type="ECO:0000256" key="1">
    <source>
        <dbReference type="SAM" id="Phobius"/>
    </source>
</evidence>